<dbReference type="STRING" id="69771.A0A1V6PB85"/>
<evidence type="ECO:0000313" key="3">
    <source>
        <dbReference type="Proteomes" id="UP000191522"/>
    </source>
</evidence>
<evidence type="ECO:0008006" key="4">
    <source>
        <dbReference type="Google" id="ProtNLM"/>
    </source>
</evidence>
<dbReference type="InterPro" id="IPR015943">
    <property type="entry name" value="WD40/YVTN_repeat-like_dom_sf"/>
</dbReference>
<dbReference type="PANTHER" id="PTHR44675">
    <property type="entry name" value="PAK1 INTERACTING PROTEIN 1"/>
    <property type="match status" value="1"/>
</dbReference>
<feature type="compositionally biased region" description="Basic and acidic residues" evidence="1">
    <location>
        <begin position="7"/>
        <end position="16"/>
    </location>
</feature>
<sequence>MAKRKRNDTPKEEKTTEVPAKTVKSAPTPSQAPDAAVTVQIVTGSYERVLHGFTAGIPAASFKTKKDASKDSTAPIQCVDTFLFEAHGSAIRCLALSPLPKATDSPDAQRVIMASGSTDERINLYSLSAAPPAVNDEYPSVPTLAGNKILENPKNRELGSLLHHSASISSLSFPSRSKLLAGAEDNTISVSKTRDWSVISTIKAPNPKVQGRPSGDTAPPGAAPSGINHFAVHPSMKLMVSVGKGEKCMRLWNLVTGKKAGVLNFSRDLLLSVKEGKWSSGEGRRIAWNPAGEEFAVAFEWGVVVFGNDSTPKCRALPSPRSKVHQMKYVSLPEGEGQNGDVLAVSTEDGRVIFYSTDGLKDAEEGDESEIPYATPLAQVGGKQAELPGRIKDFEILNLAEQAKEIRDDLLVVTGNSEGAVRIWKMTREDLVPAKHSKDKDTVRQVGNLLTIYETGNRITCLASFVMLPAEDPSTLFASEGEYEDDEEAEEEEEEESSSDDDE</sequence>
<dbReference type="PANTHER" id="PTHR44675:SF1">
    <property type="entry name" value="P21-ACTIVATED PROTEIN KINASE-INTERACTING PROTEIN 1"/>
    <property type="match status" value="1"/>
</dbReference>
<reference evidence="3" key="1">
    <citation type="journal article" date="2017" name="Nat. Microbiol.">
        <title>Global analysis of biosynthetic gene clusters reveals vast potential of secondary metabolite production in Penicillium species.</title>
        <authorList>
            <person name="Nielsen J.C."/>
            <person name="Grijseels S."/>
            <person name="Prigent S."/>
            <person name="Ji B."/>
            <person name="Dainat J."/>
            <person name="Nielsen K.F."/>
            <person name="Frisvad J.C."/>
            <person name="Workman M."/>
            <person name="Nielsen J."/>
        </authorList>
    </citation>
    <scope>NUCLEOTIDE SEQUENCE [LARGE SCALE GENOMIC DNA]</scope>
    <source>
        <strain evidence="3">IBT 11843</strain>
    </source>
</reference>
<accession>A0A1V6PB85</accession>
<dbReference type="SUPFAM" id="SSF50978">
    <property type="entry name" value="WD40 repeat-like"/>
    <property type="match status" value="1"/>
</dbReference>
<feature type="region of interest" description="Disordered" evidence="1">
    <location>
        <begin position="473"/>
        <end position="503"/>
    </location>
</feature>
<feature type="compositionally biased region" description="Acidic residues" evidence="1">
    <location>
        <begin position="481"/>
        <end position="503"/>
    </location>
</feature>
<dbReference type="InterPro" id="IPR036322">
    <property type="entry name" value="WD40_repeat_dom_sf"/>
</dbReference>
<dbReference type="InterPro" id="IPR001680">
    <property type="entry name" value="WD40_rpt"/>
</dbReference>
<feature type="region of interest" description="Disordered" evidence="1">
    <location>
        <begin position="1"/>
        <end position="33"/>
    </location>
</feature>
<dbReference type="InterPro" id="IPR051959">
    <property type="entry name" value="PAK1-Kinase_Regulator"/>
</dbReference>
<keyword evidence="3" id="KW-1185">Reference proteome</keyword>
<dbReference type="OMA" id="KLHQMKY"/>
<evidence type="ECO:0000256" key="1">
    <source>
        <dbReference type="SAM" id="MobiDB-lite"/>
    </source>
</evidence>
<name>A0A1V6PB85_PENDC</name>
<dbReference type="OrthoDB" id="308449at2759"/>
<comment type="caution">
    <text evidence="2">The sequence shown here is derived from an EMBL/GenBank/DDBJ whole genome shotgun (WGS) entry which is preliminary data.</text>
</comment>
<dbReference type="EMBL" id="MDYL01000012">
    <property type="protein sequence ID" value="OQD74027.1"/>
    <property type="molecule type" value="Genomic_DNA"/>
</dbReference>
<gene>
    <name evidence="2" type="ORF">PENDEC_c012G03508</name>
</gene>
<protein>
    <recommendedName>
        <fullName evidence="4">Anaphase-promoting complex subunit 4 WD40 domain-containing protein</fullName>
    </recommendedName>
</protein>
<organism evidence="2 3">
    <name type="scientific">Penicillium decumbens</name>
    <dbReference type="NCBI Taxonomy" id="69771"/>
    <lineage>
        <taxon>Eukaryota</taxon>
        <taxon>Fungi</taxon>
        <taxon>Dikarya</taxon>
        <taxon>Ascomycota</taxon>
        <taxon>Pezizomycotina</taxon>
        <taxon>Eurotiomycetes</taxon>
        <taxon>Eurotiomycetidae</taxon>
        <taxon>Eurotiales</taxon>
        <taxon>Aspergillaceae</taxon>
        <taxon>Penicillium</taxon>
    </lineage>
</organism>
<dbReference type="SMART" id="SM00320">
    <property type="entry name" value="WD40"/>
    <property type="match status" value="4"/>
</dbReference>
<dbReference type="Gene3D" id="2.130.10.10">
    <property type="entry name" value="YVTN repeat-like/Quinoprotein amine dehydrogenase"/>
    <property type="match status" value="2"/>
</dbReference>
<evidence type="ECO:0000313" key="2">
    <source>
        <dbReference type="EMBL" id="OQD74027.1"/>
    </source>
</evidence>
<dbReference type="Proteomes" id="UP000191522">
    <property type="component" value="Unassembled WGS sequence"/>
</dbReference>
<dbReference type="AlphaFoldDB" id="A0A1V6PB85"/>
<dbReference type="Pfam" id="PF00400">
    <property type="entry name" value="WD40"/>
    <property type="match status" value="1"/>
</dbReference>
<proteinExistence type="predicted"/>